<name>A0A7W3QSC5_ACTNM</name>
<dbReference type="Proteomes" id="UP000572680">
    <property type="component" value="Unassembled WGS sequence"/>
</dbReference>
<keyword evidence="3" id="KW-1185">Reference proteome</keyword>
<dbReference type="Pfam" id="PF12867">
    <property type="entry name" value="DinB_2"/>
    <property type="match status" value="1"/>
</dbReference>
<evidence type="ECO:0000313" key="2">
    <source>
        <dbReference type="EMBL" id="MBA8957581.1"/>
    </source>
</evidence>
<evidence type="ECO:0000259" key="1">
    <source>
        <dbReference type="Pfam" id="PF12867"/>
    </source>
</evidence>
<dbReference type="InterPro" id="IPR024775">
    <property type="entry name" value="DinB-like"/>
</dbReference>
<gene>
    <name evidence="2" type="ORF">HNR61_009276</name>
</gene>
<accession>A0A7W3QSC5</accession>
<feature type="domain" description="DinB-like" evidence="1">
    <location>
        <begin position="13"/>
        <end position="166"/>
    </location>
</feature>
<organism evidence="2 3">
    <name type="scientific">Actinomadura namibiensis</name>
    <dbReference type="NCBI Taxonomy" id="182080"/>
    <lineage>
        <taxon>Bacteria</taxon>
        <taxon>Bacillati</taxon>
        <taxon>Actinomycetota</taxon>
        <taxon>Actinomycetes</taxon>
        <taxon>Streptosporangiales</taxon>
        <taxon>Thermomonosporaceae</taxon>
        <taxon>Actinomadura</taxon>
    </lineage>
</organism>
<dbReference type="Gene3D" id="1.20.120.450">
    <property type="entry name" value="dinb family like domain"/>
    <property type="match status" value="1"/>
</dbReference>
<sequence length="180" mass="20212">MNRTADALLKAHDLVHARLLARLEGMTDAEYLWEPAPIIWTLRHDGTTGRWLIDGEGGGGPAPDPVPIPTIAWRIGHIGLTFLDFGNRLLADHLITLDDATFAGTATEAVDFLTTHYRYWREGLATLDDSRWWKPIGPKFNAFAEDTTTDLVLHVLDEFTHHGAEIGVLRDLYPHWGNPR</sequence>
<comment type="caution">
    <text evidence="2">The sequence shown here is derived from an EMBL/GenBank/DDBJ whole genome shotgun (WGS) entry which is preliminary data.</text>
</comment>
<dbReference type="AlphaFoldDB" id="A0A7W3QSC5"/>
<dbReference type="SUPFAM" id="SSF109854">
    <property type="entry name" value="DinB/YfiT-like putative metalloenzymes"/>
    <property type="match status" value="1"/>
</dbReference>
<dbReference type="InterPro" id="IPR034660">
    <property type="entry name" value="DinB/YfiT-like"/>
</dbReference>
<dbReference type="RefSeq" id="WP_182849388.1">
    <property type="nucleotide sequence ID" value="NZ_BAAALP010000067.1"/>
</dbReference>
<dbReference type="EMBL" id="JACJIA010000026">
    <property type="protein sequence ID" value="MBA8957581.1"/>
    <property type="molecule type" value="Genomic_DNA"/>
</dbReference>
<proteinExistence type="predicted"/>
<evidence type="ECO:0000313" key="3">
    <source>
        <dbReference type="Proteomes" id="UP000572680"/>
    </source>
</evidence>
<protein>
    <recommendedName>
        <fullName evidence="1">DinB-like domain-containing protein</fullName>
    </recommendedName>
</protein>
<reference evidence="2 3" key="1">
    <citation type="submission" date="2020-08" db="EMBL/GenBank/DDBJ databases">
        <title>Genomic Encyclopedia of Type Strains, Phase IV (KMG-IV): sequencing the most valuable type-strain genomes for metagenomic binning, comparative biology and taxonomic classification.</title>
        <authorList>
            <person name="Goeker M."/>
        </authorList>
    </citation>
    <scope>NUCLEOTIDE SEQUENCE [LARGE SCALE GENOMIC DNA]</scope>
    <source>
        <strain evidence="2 3">DSM 44197</strain>
    </source>
</reference>